<name>A0A484GVY5_SOUCH</name>
<gene>
    <name evidence="1" type="ORF">DBR06_SOUSAS3410186</name>
</gene>
<dbReference type="Proteomes" id="UP000295264">
    <property type="component" value="Unassembled WGS sequence"/>
</dbReference>
<reference evidence="1 2" key="1">
    <citation type="journal article" date="2018" name="Genomics">
        <title>Molecular footprints of inshore aquatic adaptation in Indo-Pacific humpback dolphin (Sousa chinensis).</title>
        <authorList>
            <person name="Ming Y."/>
            <person name="Jian J."/>
            <person name="Yu F."/>
            <person name="Yu X."/>
            <person name="Wang J."/>
            <person name="Liu W."/>
        </authorList>
    </citation>
    <scope>NUCLEOTIDE SEQUENCE [LARGE SCALE GENOMIC DNA]</scope>
    <source>
        <strain evidence="1">MY-2018</strain>
        <tissue evidence="1">Skin</tissue>
    </source>
</reference>
<organism evidence="1 2">
    <name type="scientific">Sousa chinensis</name>
    <name type="common">Indo-pacific humpbacked dolphin</name>
    <name type="synonym">Steno chinensis</name>
    <dbReference type="NCBI Taxonomy" id="103600"/>
    <lineage>
        <taxon>Eukaryota</taxon>
        <taxon>Metazoa</taxon>
        <taxon>Chordata</taxon>
        <taxon>Craniata</taxon>
        <taxon>Vertebrata</taxon>
        <taxon>Euteleostomi</taxon>
        <taxon>Mammalia</taxon>
        <taxon>Eutheria</taxon>
        <taxon>Laurasiatheria</taxon>
        <taxon>Artiodactyla</taxon>
        <taxon>Whippomorpha</taxon>
        <taxon>Cetacea</taxon>
        <taxon>Odontoceti</taxon>
        <taxon>Delphinidae</taxon>
        <taxon>Sousa</taxon>
    </lineage>
</organism>
<protein>
    <submittedName>
        <fullName evidence="1">Uncharacterized protein</fullName>
    </submittedName>
</protein>
<proteinExistence type="predicted"/>
<dbReference type="EMBL" id="QWLN02003861">
    <property type="protein sequence ID" value="TEA39709.1"/>
    <property type="molecule type" value="Genomic_DNA"/>
</dbReference>
<keyword evidence="2" id="KW-1185">Reference proteome</keyword>
<dbReference type="AlphaFoldDB" id="A0A484GVY5"/>
<evidence type="ECO:0000313" key="1">
    <source>
        <dbReference type="EMBL" id="TEA39709.1"/>
    </source>
</evidence>
<sequence>VSVLLAYKINYSGRFFFSKEIININGIY</sequence>
<feature type="non-terminal residue" evidence="1">
    <location>
        <position position="1"/>
    </location>
</feature>
<evidence type="ECO:0000313" key="2">
    <source>
        <dbReference type="Proteomes" id="UP000295264"/>
    </source>
</evidence>
<comment type="caution">
    <text evidence="1">The sequence shown here is derived from an EMBL/GenBank/DDBJ whole genome shotgun (WGS) entry which is preliminary data.</text>
</comment>
<accession>A0A484GVY5</accession>